<dbReference type="Ensembl" id="ENSSFAT00005052383.1">
    <property type="protein sequence ID" value="ENSSFAP00005050742.1"/>
    <property type="gene ID" value="ENSSFAG00005024448.1"/>
</dbReference>
<dbReference type="InParanoid" id="A0A672JBZ4"/>
<evidence type="ECO:0000313" key="2">
    <source>
        <dbReference type="Ensembl" id="ENSSFAP00005050742.1"/>
    </source>
</evidence>
<reference evidence="2" key="3">
    <citation type="submission" date="2025-09" db="UniProtKB">
        <authorList>
            <consortium name="Ensembl"/>
        </authorList>
    </citation>
    <scope>IDENTIFICATION</scope>
</reference>
<feature type="region of interest" description="Disordered" evidence="1">
    <location>
        <begin position="1"/>
        <end position="25"/>
    </location>
</feature>
<organism evidence="2 3">
    <name type="scientific">Salarias fasciatus</name>
    <name type="common">Jewelled blenny</name>
    <name type="synonym">Blennius fasciatus</name>
    <dbReference type="NCBI Taxonomy" id="181472"/>
    <lineage>
        <taxon>Eukaryota</taxon>
        <taxon>Metazoa</taxon>
        <taxon>Chordata</taxon>
        <taxon>Craniata</taxon>
        <taxon>Vertebrata</taxon>
        <taxon>Euteleostomi</taxon>
        <taxon>Actinopterygii</taxon>
        <taxon>Neopterygii</taxon>
        <taxon>Teleostei</taxon>
        <taxon>Neoteleostei</taxon>
        <taxon>Acanthomorphata</taxon>
        <taxon>Ovalentaria</taxon>
        <taxon>Blenniimorphae</taxon>
        <taxon>Blenniiformes</taxon>
        <taxon>Blennioidei</taxon>
        <taxon>Blenniidae</taxon>
        <taxon>Salariinae</taxon>
        <taxon>Salarias</taxon>
    </lineage>
</organism>
<keyword evidence="3" id="KW-1185">Reference proteome</keyword>
<name>A0A672JBZ4_SALFA</name>
<proteinExistence type="predicted"/>
<dbReference type="Proteomes" id="UP000472267">
    <property type="component" value="Chromosome 8"/>
</dbReference>
<reference evidence="2" key="1">
    <citation type="submission" date="2019-06" db="EMBL/GenBank/DDBJ databases">
        <authorList>
            <consortium name="Wellcome Sanger Institute Data Sharing"/>
        </authorList>
    </citation>
    <scope>NUCLEOTIDE SEQUENCE [LARGE SCALE GENOMIC DNA]</scope>
</reference>
<feature type="compositionally biased region" description="Low complexity" evidence="1">
    <location>
        <begin position="9"/>
        <end position="25"/>
    </location>
</feature>
<reference evidence="2" key="2">
    <citation type="submission" date="2025-08" db="UniProtKB">
        <authorList>
            <consortium name="Ensembl"/>
        </authorList>
    </citation>
    <scope>IDENTIFICATION</scope>
</reference>
<sequence>MQRLERHSLQLCSSEPSPQSLSPSHSHLLETHFLLSQVKSLGPQVGGVMVGQFASSEPSPQSSWPSHFQLERMQCLLSQVKAVGEQVAPGREESRSSAA</sequence>
<dbReference type="AlphaFoldDB" id="A0A672JBZ4"/>
<evidence type="ECO:0000256" key="1">
    <source>
        <dbReference type="SAM" id="MobiDB-lite"/>
    </source>
</evidence>
<evidence type="ECO:0000313" key="3">
    <source>
        <dbReference type="Proteomes" id="UP000472267"/>
    </source>
</evidence>
<accession>A0A672JBZ4</accession>
<protein>
    <submittedName>
        <fullName evidence="2">Uncharacterized protein</fullName>
    </submittedName>
</protein>